<protein>
    <submittedName>
        <fullName evidence="12">Glutamate ABC transporter permease</fullName>
    </submittedName>
</protein>
<dbReference type="RefSeq" id="WP_230742954.1">
    <property type="nucleotide sequence ID" value="NZ_PGCK01000013.1"/>
</dbReference>
<comment type="similarity">
    <text evidence="2">Belongs to the binding-protein-dependent transport system permease family. HisMQ subfamily.</text>
</comment>
<sequence>MNKKHRGLRALSIILLLLIISPLLMGAAFGQSGTLTVKVKNDMLKPIENANIYIDGSFAGTTNEIGELIIKNFPSGSHNVTATKEGFENKTFTRDLVSGTLINFELKLAKDGSSADAVTFEVLEDKVSRSKIAEAAVYVDGTYTGKTNRHEGKFSTVLSAGEHEIRISKEGLEDNVSIIDIVPGTTYTFLMKPGGKTFSIFDTELLLKSLQKLIWLGAVTTIKLSVMAYGLGIVIGLFMGIGRTSKNKLIRLASSIYVEGVRGIPILLQLFIVYFGIPFLVQDITGGNFNIDAFTSCMVALSINAGAYIAEIFKAGIEAIHKGQMEAARSIGMTYNQSMRYIILPQAFKIVLPALGNEFIALIKDSSIGMVIAVNEITWWSKTLGAEAFNTFTPLMGAGIVYLCITIPLGKLVQYLEKRGNISSGKEGTAANKKKRKERGKPEATI</sequence>
<feature type="transmembrane region" description="Helical" evidence="9">
    <location>
        <begin position="293"/>
        <end position="313"/>
    </location>
</feature>
<dbReference type="NCBIfam" id="TIGR01726">
    <property type="entry name" value="HEQRo_perm_3TM"/>
    <property type="match status" value="1"/>
</dbReference>
<accession>A0AAP2W764</accession>
<proteinExistence type="inferred from homology"/>
<dbReference type="FunFam" id="1.10.3720.10:FF:000033">
    <property type="entry name" value="Polar amino acid ABC transporter permease"/>
    <property type="match status" value="1"/>
</dbReference>
<feature type="region of interest" description="Disordered" evidence="10">
    <location>
        <begin position="425"/>
        <end position="446"/>
    </location>
</feature>
<evidence type="ECO:0000256" key="3">
    <source>
        <dbReference type="ARBA" id="ARBA00022448"/>
    </source>
</evidence>
<dbReference type="GO" id="GO:0022857">
    <property type="term" value="F:transmembrane transporter activity"/>
    <property type="evidence" value="ECO:0007669"/>
    <property type="project" value="InterPro"/>
</dbReference>
<dbReference type="AlphaFoldDB" id="A0AAP2W764"/>
<dbReference type="Proteomes" id="UP001320159">
    <property type="component" value="Unassembled WGS sequence"/>
</dbReference>
<evidence type="ECO:0000256" key="7">
    <source>
        <dbReference type="ARBA" id="ARBA00022989"/>
    </source>
</evidence>
<evidence type="ECO:0000256" key="2">
    <source>
        <dbReference type="ARBA" id="ARBA00010072"/>
    </source>
</evidence>
<dbReference type="EMBL" id="PGCK01000013">
    <property type="protein sequence ID" value="MCD1296083.1"/>
    <property type="molecule type" value="Genomic_DNA"/>
</dbReference>
<evidence type="ECO:0000256" key="9">
    <source>
        <dbReference type="RuleBase" id="RU363032"/>
    </source>
</evidence>
<dbReference type="InterPro" id="IPR010065">
    <property type="entry name" value="AA_ABC_transptr_permease_3TM"/>
</dbReference>
<dbReference type="GO" id="GO:0006865">
    <property type="term" value="P:amino acid transport"/>
    <property type="evidence" value="ECO:0007669"/>
    <property type="project" value="UniProtKB-KW"/>
</dbReference>
<dbReference type="PANTHER" id="PTHR30614:SF20">
    <property type="entry name" value="GLUTAMINE TRANSPORT SYSTEM PERMEASE PROTEIN GLNP"/>
    <property type="match status" value="1"/>
</dbReference>
<dbReference type="InterPro" id="IPR013229">
    <property type="entry name" value="PEGA"/>
</dbReference>
<dbReference type="Pfam" id="PF08308">
    <property type="entry name" value="PEGA"/>
    <property type="match status" value="2"/>
</dbReference>
<name>A0AAP2W764_9EURY</name>
<evidence type="ECO:0000313" key="13">
    <source>
        <dbReference type="Proteomes" id="UP001320159"/>
    </source>
</evidence>
<dbReference type="GO" id="GO:0043190">
    <property type="term" value="C:ATP-binding cassette (ABC) transporter complex"/>
    <property type="evidence" value="ECO:0007669"/>
    <property type="project" value="InterPro"/>
</dbReference>
<dbReference type="PANTHER" id="PTHR30614">
    <property type="entry name" value="MEMBRANE COMPONENT OF AMINO ACID ABC TRANSPORTER"/>
    <property type="match status" value="1"/>
</dbReference>
<evidence type="ECO:0000256" key="8">
    <source>
        <dbReference type="ARBA" id="ARBA00023136"/>
    </source>
</evidence>
<dbReference type="CDD" id="cd06261">
    <property type="entry name" value="TM_PBP2"/>
    <property type="match status" value="1"/>
</dbReference>
<feature type="domain" description="ABC transmembrane type-1" evidence="11">
    <location>
        <begin position="218"/>
        <end position="413"/>
    </location>
</feature>
<organism evidence="12 13">
    <name type="scientific">Methanooceanicella nereidis</name>
    <dbReference type="NCBI Taxonomy" id="2052831"/>
    <lineage>
        <taxon>Archaea</taxon>
        <taxon>Methanobacteriati</taxon>
        <taxon>Methanobacteriota</taxon>
        <taxon>Stenosarchaea group</taxon>
        <taxon>Methanomicrobia</taxon>
        <taxon>Methanocellales</taxon>
        <taxon>Methanocellaceae</taxon>
        <taxon>Methanooceanicella</taxon>
    </lineage>
</organism>
<dbReference type="PROSITE" id="PS50928">
    <property type="entry name" value="ABC_TM1"/>
    <property type="match status" value="1"/>
</dbReference>
<feature type="transmembrane region" description="Helical" evidence="9">
    <location>
        <begin position="213"/>
        <end position="239"/>
    </location>
</feature>
<evidence type="ECO:0000256" key="4">
    <source>
        <dbReference type="ARBA" id="ARBA00022475"/>
    </source>
</evidence>
<keyword evidence="13" id="KW-1185">Reference proteome</keyword>
<keyword evidence="4" id="KW-1003">Cell membrane</keyword>
<dbReference type="Gene3D" id="2.60.40.1120">
    <property type="entry name" value="Carboxypeptidase-like, regulatory domain"/>
    <property type="match status" value="1"/>
</dbReference>
<dbReference type="InterPro" id="IPR000515">
    <property type="entry name" value="MetI-like"/>
</dbReference>
<evidence type="ECO:0000256" key="1">
    <source>
        <dbReference type="ARBA" id="ARBA00004651"/>
    </source>
</evidence>
<evidence type="ECO:0000256" key="5">
    <source>
        <dbReference type="ARBA" id="ARBA00022692"/>
    </source>
</evidence>
<keyword evidence="7 9" id="KW-1133">Transmembrane helix</keyword>
<reference evidence="12 13" key="1">
    <citation type="submission" date="2017-11" db="EMBL/GenBank/DDBJ databases">
        <title>Isolation and Characterization of Family Methanocellaceae Species from Potential Methane Hydrate Area Offshore Southwestern Taiwan.</title>
        <authorList>
            <person name="Zhang W.-L."/>
            <person name="Chen W.-C."/>
            <person name="Lai M.-C."/>
            <person name="Chen S.-C."/>
        </authorList>
    </citation>
    <scope>NUCLEOTIDE SEQUENCE [LARGE SCALE GENOMIC DNA]</scope>
    <source>
        <strain evidence="12 13">CWC-04</strain>
    </source>
</reference>
<evidence type="ECO:0000259" key="11">
    <source>
        <dbReference type="PROSITE" id="PS50928"/>
    </source>
</evidence>
<gene>
    <name evidence="12" type="ORF">CUJ83_13855</name>
</gene>
<keyword evidence="8 9" id="KW-0472">Membrane</keyword>
<keyword evidence="5 9" id="KW-0812">Transmembrane</keyword>
<dbReference type="InterPro" id="IPR035906">
    <property type="entry name" value="MetI-like_sf"/>
</dbReference>
<evidence type="ECO:0000256" key="6">
    <source>
        <dbReference type="ARBA" id="ARBA00022970"/>
    </source>
</evidence>
<dbReference type="Gene3D" id="1.10.3720.10">
    <property type="entry name" value="MetI-like"/>
    <property type="match status" value="1"/>
</dbReference>
<evidence type="ECO:0000313" key="12">
    <source>
        <dbReference type="EMBL" id="MCD1296083.1"/>
    </source>
</evidence>
<comment type="caution">
    <text evidence="12">The sequence shown here is derived from an EMBL/GenBank/DDBJ whole genome shotgun (WGS) entry which is preliminary data.</text>
</comment>
<comment type="subcellular location">
    <subcellularLocation>
        <location evidence="1 9">Cell membrane</location>
        <topology evidence="1 9">Multi-pass membrane protein</topology>
    </subcellularLocation>
</comment>
<evidence type="ECO:0000256" key="10">
    <source>
        <dbReference type="SAM" id="MobiDB-lite"/>
    </source>
</evidence>
<keyword evidence="3 9" id="KW-0813">Transport</keyword>
<keyword evidence="6" id="KW-0029">Amino-acid transport</keyword>
<dbReference type="SUPFAM" id="SSF161098">
    <property type="entry name" value="MetI-like"/>
    <property type="match status" value="1"/>
</dbReference>
<dbReference type="InterPro" id="IPR043429">
    <property type="entry name" value="ArtM/GltK/GlnP/TcyL/YhdX-like"/>
</dbReference>
<feature type="transmembrane region" description="Helical" evidence="9">
    <location>
        <begin position="260"/>
        <end position="281"/>
    </location>
</feature>
<dbReference type="Pfam" id="PF00528">
    <property type="entry name" value="BPD_transp_1"/>
    <property type="match status" value="1"/>
</dbReference>